<dbReference type="STRING" id="402676.B6JXD7"/>
<dbReference type="eggNOG" id="ENOG502QUNM">
    <property type="taxonomic scope" value="Eukaryota"/>
</dbReference>
<dbReference type="InterPro" id="IPR037700">
    <property type="entry name" value="NUP88/NUP82"/>
</dbReference>
<dbReference type="RefSeq" id="XP_002172331.1">
    <property type="nucleotide sequence ID" value="XM_002172295.2"/>
</dbReference>
<dbReference type="VEuPathDB" id="FungiDB:SJAG_01065"/>
<dbReference type="GeneID" id="7048308"/>
<dbReference type="GO" id="GO:0000055">
    <property type="term" value="P:ribosomal large subunit export from nucleus"/>
    <property type="evidence" value="ECO:0000318"/>
    <property type="project" value="GO_Central"/>
</dbReference>
<feature type="region of interest" description="Disordered" evidence="8">
    <location>
        <begin position="465"/>
        <end position="489"/>
    </location>
</feature>
<feature type="compositionally biased region" description="Acidic residues" evidence="8">
    <location>
        <begin position="467"/>
        <end position="488"/>
    </location>
</feature>
<evidence type="ECO:0000256" key="2">
    <source>
        <dbReference type="ARBA" id="ARBA00022448"/>
    </source>
</evidence>
<dbReference type="GO" id="GO:0006606">
    <property type="term" value="P:protein import into nucleus"/>
    <property type="evidence" value="ECO:0000318"/>
    <property type="project" value="GO_Central"/>
</dbReference>
<dbReference type="GO" id="GO:0000056">
    <property type="term" value="P:ribosomal small subunit export from nucleus"/>
    <property type="evidence" value="ECO:0000318"/>
    <property type="project" value="GO_Central"/>
</dbReference>
<evidence type="ECO:0000256" key="7">
    <source>
        <dbReference type="ARBA" id="ARBA00023242"/>
    </source>
</evidence>
<reference evidence="9 11" key="1">
    <citation type="journal article" date="2011" name="Science">
        <title>Comparative functional genomics of the fission yeasts.</title>
        <authorList>
            <person name="Rhind N."/>
            <person name="Chen Z."/>
            <person name="Yassour M."/>
            <person name="Thompson D.A."/>
            <person name="Haas B.J."/>
            <person name="Habib N."/>
            <person name="Wapinski I."/>
            <person name="Roy S."/>
            <person name="Lin M.F."/>
            <person name="Heiman D.I."/>
            <person name="Young S.K."/>
            <person name="Furuya K."/>
            <person name="Guo Y."/>
            <person name="Pidoux A."/>
            <person name="Chen H.M."/>
            <person name="Robbertse B."/>
            <person name="Goldberg J.M."/>
            <person name="Aoki K."/>
            <person name="Bayne E.H."/>
            <person name="Berlin A.M."/>
            <person name="Desjardins C.A."/>
            <person name="Dobbs E."/>
            <person name="Dukaj L."/>
            <person name="Fan L."/>
            <person name="FitzGerald M.G."/>
            <person name="French C."/>
            <person name="Gujja S."/>
            <person name="Hansen K."/>
            <person name="Keifenheim D."/>
            <person name="Levin J.Z."/>
            <person name="Mosher R.A."/>
            <person name="Mueller C.A."/>
            <person name="Pfiffner J."/>
            <person name="Priest M."/>
            <person name="Russ C."/>
            <person name="Smialowska A."/>
            <person name="Swoboda P."/>
            <person name="Sykes S.M."/>
            <person name="Vaughn M."/>
            <person name="Vengrova S."/>
            <person name="Yoder R."/>
            <person name="Zeng Q."/>
            <person name="Allshire R."/>
            <person name="Baulcombe D."/>
            <person name="Birren B.W."/>
            <person name="Brown W."/>
            <person name="Ekwall K."/>
            <person name="Kellis M."/>
            <person name="Leatherwood J."/>
            <person name="Levin H."/>
            <person name="Margalit H."/>
            <person name="Martienssen R."/>
            <person name="Nieduszynski C.A."/>
            <person name="Spatafora J.W."/>
            <person name="Friedman N."/>
            <person name="Dalgaard J.Z."/>
            <person name="Baumann P."/>
            <person name="Niki H."/>
            <person name="Regev A."/>
            <person name="Nusbaum C."/>
        </authorList>
    </citation>
    <scope>NUCLEOTIDE SEQUENCE [LARGE SCALE GENOMIC DNA]</scope>
    <source>
        <strain evidence="11">yFS275 / FY16936</strain>
    </source>
</reference>
<protein>
    <submittedName>
        <fullName evidence="9">Nucleoporin Nup82</fullName>
    </submittedName>
</protein>
<keyword evidence="5" id="KW-0811">Translocation</keyword>
<dbReference type="PANTHER" id="PTHR13257">
    <property type="entry name" value="NUCLEOPORIN NUP84-RELATED"/>
    <property type="match status" value="1"/>
</dbReference>
<evidence type="ECO:0000256" key="4">
    <source>
        <dbReference type="ARBA" id="ARBA00022927"/>
    </source>
</evidence>
<evidence type="ECO:0000256" key="5">
    <source>
        <dbReference type="ARBA" id="ARBA00023010"/>
    </source>
</evidence>
<evidence type="ECO:0000256" key="1">
    <source>
        <dbReference type="ARBA" id="ARBA00004567"/>
    </source>
</evidence>
<organism evidence="9 11">
    <name type="scientific">Schizosaccharomyces japonicus (strain yFS275 / FY16936)</name>
    <name type="common">Fission yeast</name>
    <dbReference type="NCBI Taxonomy" id="402676"/>
    <lineage>
        <taxon>Eukaryota</taxon>
        <taxon>Fungi</taxon>
        <taxon>Dikarya</taxon>
        <taxon>Ascomycota</taxon>
        <taxon>Taphrinomycotina</taxon>
        <taxon>Schizosaccharomycetes</taxon>
        <taxon>Schizosaccharomycetales</taxon>
        <taxon>Schizosaccharomycetaceae</taxon>
        <taxon>Schizosaccharomyces</taxon>
    </lineage>
</organism>
<dbReference type="AlphaFoldDB" id="B6JXD7"/>
<evidence type="ECO:0000256" key="8">
    <source>
        <dbReference type="SAM" id="MobiDB-lite"/>
    </source>
</evidence>
<comment type="subcellular location">
    <subcellularLocation>
        <location evidence="1">Nucleus</location>
        <location evidence="1">Nuclear pore complex</location>
    </subcellularLocation>
</comment>
<dbReference type="GO" id="GO:0006406">
    <property type="term" value="P:mRNA export from nucleus"/>
    <property type="evidence" value="ECO:0000318"/>
    <property type="project" value="GO_Central"/>
</dbReference>
<evidence type="ECO:0000313" key="9">
    <source>
        <dbReference type="EMBL" id="EEB06038.1"/>
    </source>
</evidence>
<dbReference type="Proteomes" id="UP000001744">
    <property type="component" value="Unassembled WGS sequence"/>
</dbReference>
<dbReference type="EMBL" id="KE651166">
    <property type="protein sequence ID" value="EEB06038.1"/>
    <property type="molecule type" value="Genomic_DNA"/>
</dbReference>
<dbReference type="GO" id="GO:0017056">
    <property type="term" value="F:structural constituent of nuclear pore"/>
    <property type="evidence" value="ECO:0007669"/>
    <property type="project" value="InterPro"/>
</dbReference>
<keyword evidence="11" id="KW-1185">Reference proteome</keyword>
<gene>
    <name evidence="10" type="primary">nup82</name>
    <name evidence="9" type="ORF">SJAG_01065</name>
</gene>
<accession>B6JXD7</accession>
<dbReference type="OMA" id="WHPLGVH"/>
<dbReference type="PANTHER" id="PTHR13257:SF0">
    <property type="entry name" value="NUCLEAR PORE COMPLEX PROTEIN NUP88"/>
    <property type="match status" value="1"/>
</dbReference>
<evidence type="ECO:0000256" key="3">
    <source>
        <dbReference type="ARBA" id="ARBA00022816"/>
    </source>
</evidence>
<keyword evidence="6" id="KW-0906">Nuclear pore complex</keyword>
<dbReference type="GO" id="GO:0005643">
    <property type="term" value="C:nuclear pore"/>
    <property type="evidence" value="ECO:0000318"/>
    <property type="project" value="GO_Central"/>
</dbReference>
<name>B6JXD7_SCHJY</name>
<evidence type="ECO:0000256" key="6">
    <source>
        <dbReference type="ARBA" id="ARBA00023132"/>
    </source>
</evidence>
<proteinExistence type="predicted"/>
<evidence type="ECO:0000313" key="10">
    <source>
        <dbReference type="JaponicusDB" id="SJAG_01065"/>
    </source>
</evidence>
<dbReference type="JaponicusDB" id="SJAG_01065">
    <property type="gene designation" value="nup82"/>
</dbReference>
<dbReference type="HOGENOM" id="CLU_009483_0_0_1"/>
<keyword evidence="7" id="KW-0539">Nucleus</keyword>
<evidence type="ECO:0000313" key="11">
    <source>
        <dbReference type="Proteomes" id="UP000001744"/>
    </source>
</evidence>
<keyword evidence="2" id="KW-0813">Transport</keyword>
<dbReference type="OrthoDB" id="341482at2759"/>
<keyword evidence="4" id="KW-0653">Protein transport</keyword>
<sequence length="835" mass="93230">MPKHVSWTDAIEQHPAFQTLTKLPGAADIPPKRLCAFEAALFFAVGKTVRWIDCSAVKGSNPSEQYEYKTIQVTDVDYDILQICSSPNGRYLALVGEKKVVVISIHSLHLPNPARNQQSEGNADVSLLPDSTLASFSVPSDTSDDIHIASSSSVCIFEDRVVEAKFHPYSKSDKCLVVLTETELQLLEVRRGFVKPDFTVGFSDISANGTFSAFLDEREPAGFCFSSSRLGWGLCTVYVIMKNGDIQMICPVLPKYSVLTRAQCQDLATFVKMRHKEQPTEMTRQQLRWITTILGEISLERDFHLRTLDSSVYDADDRELVVVQRPSNIHLEVALQEPFLLQPAGQDYSETADACGLVSLGVEPMDVLMSVNTAGIVSLWLIVSEVQAEWRIRARMHELSSRILSHVHSFSLGVTTPYAVLEKDVHSNAVVHIYHASGVHTIDCRHWVEELSQAFEDGAFPLTTAEPDSEAAADEEVEREDEDTDGEETDRVQEVLGTISETTMVQQRLETDALHEGKGDAVFGLASLRHPLYGPALVAITRDTCVSVMSDPLAPMDARALSAAEGTALVDASTNMLDSLLLDPELRTGEDASLLIPQYSSLLTPPVFRRPELPDASLRFVVPSGLRGPLSVDADTLRYFSTVVAQTREALVAVQEGTYRMHERLDLQAHELLRQFDRVREYTQRVQHLRDQSVPLDRIQELVERQKALESRTDKVLQRFMEHNVPELSDQEKAFIKEIERCKTRVLGERGYVARLDELKARVQRLQQQRKLSPNVVLPSVSSFSASAAISSSFSPSSPLSIKPSELTELQNLLKRQQQRISDLKKRTLAVQRVI</sequence>
<keyword evidence="3" id="KW-0509">mRNA transport</keyword>